<protein>
    <submittedName>
        <fullName evidence="1">Uncharacterized protein</fullName>
    </submittedName>
</protein>
<accession>A0A0D0D9T8</accession>
<organism evidence="1 2">
    <name type="scientific">Paxillus rubicundulus Ve08.2h10</name>
    <dbReference type="NCBI Taxonomy" id="930991"/>
    <lineage>
        <taxon>Eukaryota</taxon>
        <taxon>Fungi</taxon>
        <taxon>Dikarya</taxon>
        <taxon>Basidiomycota</taxon>
        <taxon>Agaricomycotina</taxon>
        <taxon>Agaricomycetes</taxon>
        <taxon>Agaricomycetidae</taxon>
        <taxon>Boletales</taxon>
        <taxon>Paxilineae</taxon>
        <taxon>Paxillaceae</taxon>
        <taxon>Paxillus</taxon>
    </lineage>
</organism>
<keyword evidence="2" id="KW-1185">Reference proteome</keyword>
<evidence type="ECO:0000313" key="2">
    <source>
        <dbReference type="Proteomes" id="UP000054538"/>
    </source>
</evidence>
<dbReference type="HOGENOM" id="CLU_1475611_0_0_1"/>
<name>A0A0D0D9T8_9AGAM</name>
<dbReference type="OrthoDB" id="10586980at2759"/>
<dbReference type="SUPFAM" id="SSF50630">
    <property type="entry name" value="Acid proteases"/>
    <property type="match status" value="1"/>
</dbReference>
<dbReference type="InterPro" id="IPR021109">
    <property type="entry name" value="Peptidase_aspartic_dom_sf"/>
</dbReference>
<reference evidence="2" key="2">
    <citation type="submission" date="2015-01" db="EMBL/GenBank/DDBJ databases">
        <title>Evolutionary Origins and Diversification of the Mycorrhizal Mutualists.</title>
        <authorList>
            <consortium name="DOE Joint Genome Institute"/>
            <consortium name="Mycorrhizal Genomics Consortium"/>
            <person name="Kohler A."/>
            <person name="Kuo A."/>
            <person name="Nagy L.G."/>
            <person name="Floudas D."/>
            <person name="Copeland A."/>
            <person name="Barry K.W."/>
            <person name="Cichocki N."/>
            <person name="Veneault-Fourrey C."/>
            <person name="LaButti K."/>
            <person name="Lindquist E.A."/>
            <person name="Lipzen A."/>
            <person name="Lundell T."/>
            <person name="Morin E."/>
            <person name="Murat C."/>
            <person name="Riley R."/>
            <person name="Ohm R."/>
            <person name="Sun H."/>
            <person name="Tunlid A."/>
            <person name="Henrissat B."/>
            <person name="Grigoriev I.V."/>
            <person name="Hibbett D.S."/>
            <person name="Martin F."/>
        </authorList>
    </citation>
    <scope>NUCLEOTIDE SEQUENCE [LARGE SCALE GENOMIC DNA]</scope>
    <source>
        <strain evidence="2">Ve08.2h10</strain>
    </source>
</reference>
<evidence type="ECO:0000313" key="1">
    <source>
        <dbReference type="EMBL" id="KIK80596.1"/>
    </source>
</evidence>
<sequence>MAWPPIALRHGTRMGAWKRVSADLGTATLLSAGSRPLVKLRWPRNLWFCIVFDFQEPGCDPSTFSSTTVTTLPAISTATASRFYYSRLLTKLSVWHHSTPLASKLRISSWNGLTGVTLQYISASSASPVYWTLVAQGQTDNPAFAFNLAAPSPWLSTGGTNRAVYIGAKLTAMSVRLFGCSEN</sequence>
<gene>
    <name evidence="1" type="ORF">PAXRUDRAFT_765289</name>
</gene>
<dbReference type="EMBL" id="KN825979">
    <property type="protein sequence ID" value="KIK80596.1"/>
    <property type="molecule type" value="Genomic_DNA"/>
</dbReference>
<proteinExistence type="predicted"/>
<dbReference type="Proteomes" id="UP000054538">
    <property type="component" value="Unassembled WGS sequence"/>
</dbReference>
<dbReference type="AlphaFoldDB" id="A0A0D0D9T8"/>
<reference evidence="1 2" key="1">
    <citation type="submission" date="2014-04" db="EMBL/GenBank/DDBJ databases">
        <authorList>
            <consortium name="DOE Joint Genome Institute"/>
            <person name="Kuo A."/>
            <person name="Kohler A."/>
            <person name="Jargeat P."/>
            <person name="Nagy L.G."/>
            <person name="Floudas D."/>
            <person name="Copeland A."/>
            <person name="Barry K.W."/>
            <person name="Cichocki N."/>
            <person name="Veneault-Fourrey C."/>
            <person name="LaButti K."/>
            <person name="Lindquist E.A."/>
            <person name="Lipzen A."/>
            <person name="Lundell T."/>
            <person name="Morin E."/>
            <person name="Murat C."/>
            <person name="Sun H."/>
            <person name="Tunlid A."/>
            <person name="Henrissat B."/>
            <person name="Grigoriev I.V."/>
            <person name="Hibbett D.S."/>
            <person name="Martin F."/>
            <person name="Nordberg H.P."/>
            <person name="Cantor M.N."/>
            <person name="Hua S.X."/>
        </authorList>
    </citation>
    <scope>NUCLEOTIDE SEQUENCE [LARGE SCALE GENOMIC DNA]</scope>
    <source>
        <strain evidence="1 2">Ve08.2h10</strain>
    </source>
</reference>
<dbReference type="InParanoid" id="A0A0D0D9T8"/>